<evidence type="ECO:0000313" key="2">
    <source>
        <dbReference type="Proteomes" id="UP000325081"/>
    </source>
</evidence>
<gene>
    <name evidence="1" type="ORF">STAS_02993</name>
</gene>
<proteinExistence type="predicted"/>
<dbReference type="EMBL" id="BKCP01001669">
    <property type="protein sequence ID" value="GER27287.1"/>
    <property type="molecule type" value="Genomic_DNA"/>
</dbReference>
<comment type="caution">
    <text evidence="1">The sequence shown here is derived from an EMBL/GenBank/DDBJ whole genome shotgun (WGS) entry which is preliminary data.</text>
</comment>
<dbReference type="Proteomes" id="UP000325081">
    <property type="component" value="Unassembled WGS sequence"/>
</dbReference>
<organism evidence="1 2">
    <name type="scientific">Striga asiatica</name>
    <name type="common">Asiatic witchweed</name>
    <name type="synonym">Buchnera asiatica</name>
    <dbReference type="NCBI Taxonomy" id="4170"/>
    <lineage>
        <taxon>Eukaryota</taxon>
        <taxon>Viridiplantae</taxon>
        <taxon>Streptophyta</taxon>
        <taxon>Embryophyta</taxon>
        <taxon>Tracheophyta</taxon>
        <taxon>Spermatophyta</taxon>
        <taxon>Magnoliopsida</taxon>
        <taxon>eudicotyledons</taxon>
        <taxon>Gunneridae</taxon>
        <taxon>Pentapetalae</taxon>
        <taxon>asterids</taxon>
        <taxon>lamiids</taxon>
        <taxon>Lamiales</taxon>
        <taxon>Orobanchaceae</taxon>
        <taxon>Buchnereae</taxon>
        <taxon>Striga</taxon>
    </lineage>
</organism>
<reference evidence="2" key="1">
    <citation type="journal article" date="2019" name="Curr. Biol.">
        <title>Genome Sequence of Striga asiatica Provides Insight into the Evolution of Plant Parasitism.</title>
        <authorList>
            <person name="Yoshida S."/>
            <person name="Kim S."/>
            <person name="Wafula E.K."/>
            <person name="Tanskanen J."/>
            <person name="Kim Y.M."/>
            <person name="Honaas L."/>
            <person name="Yang Z."/>
            <person name="Spallek T."/>
            <person name="Conn C.E."/>
            <person name="Ichihashi Y."/>
            <person name="Cheong K."/>
            <person name="Cui S."/>
            <person name="Der J.P."/>
            <person name="Gundlach H."/>
            <person name="Jiao Y."/>
            <person name="Hori C."/>
            <person name="Ishida J.K."/>
            <person name="Kasahara H."/>
            <person name="Kiba T."/>
            <person name="Kim M.S."/>
            <person name="Koo N."/>
            <person name="Laohavisit A."/>
            <person name="Lee Y.H."/>
            <person name="Lumba S."/>
            <person name="McCourt P."/>
            <person name="Mortimer J.C."/>
            <person name="Mutuku J.M."/>
            <person name="Nomura T."/>
            <person name="Sasaki-Sekimoto Y."/>
            <person name="Seto Y."/>
            <person name="Wang Y."/>
            <person name="Wakatake T."/>
            <person name="Sakakibara H."/>
            <person name="Demura T."/>
            <person name="Yamaguchi S."/>
            <person name="Yoneyama K."/>
            <person name="Manabe R.I."/>
            <person name="Nelson D.C."/>
            <person name="Schulman A.H."/>
            <person name="Timko M.P."/>
            <person name="dePamphilis C.W."/>
            <person name="Choi D."/>
            <person name="Shirasu K."/>
        </authorList>
    </citation>
    <scope>NUCLEOTIDE SEQUENCE [LARGE SCALE GENOMIC DNA]</scope>
    <source>
        <strain evidence="2">cv. UVA1</strain>
    </source>
</reference>
<keyword evidence="2" id="KW-1185">Reference proteome</keyword>
<dbReference type="AlphaFoldDB" id="A0A5A7P3W1"/>
<name>A0A5A7P3W1_STRAF</name>
<sequence length="110" mass="12649">MRLVLLFIFAKPPQSPTKTPISVSVPIFTIYQPKIYSNCSYTASTFPSFDSEAQQQTDDGNRLEELREAIREYLEQLGVSREDASRISFGCHNYLKMLIDGVQDLDVRRR</sequence>
<protein>
    <submittedName>
        <fullName evidence="1">Dihydroorotate dehydrogenase</fullName>
    </submittedName>
</protein>
<evidence type="ECO:0000313" key="1">
    <source>
        <dbReference type="EMBL" id="GER27287.1"/>
    </source>
</evidence>
<accession>A0A5A7P3W1</accession>